<evidence type="ECO:0000256" key="5">
    <source>
        <dbReference type="RuleBase" id="RU362057"/>
    </source>
</evidence>
<dbReference type="PROSITE" id="PS00375">
    <property type="entry name" value="UDPGT"/>
    <property type="match status" value="1"/>
</dbReference>
<dbReference type="InterPro" id="IPR035595">
    <property type="entry name" value="UDP_glycos_trans_CS"/>
</dbReference>
<evidence type="ECO:0000256" key="1">
    <source>
        <dbReference type="ARBA" id="ARBA00009995"/>
    </source>
</evidence>
<dbReference type="GO" id="GO:0035251">
    <property type="term" value="F:UDP-glucosyltransferase activity"/>
    <property type="evidence" value="ECO:0007669"/>
    <property type="project" value="TreeGrafter"/>
</dbReference>
<keyword evidence="7" id="KW-1185">Reference proteome</keyword>
<evidence type="ECO:0000256" key="2">
    <source>
        <dbReference type="ARBA" id="ARBA00022676"/>
    </source>
</evidence>
<reference evidence="6" key="1">
    <citation type="submission" date="2015-04" db="UniProtKB">
        <authorList>
            <consortium name="EnsemblPlants"/>
        </authorList>
    </citation>
    <scope>IDENTIFICATION</scope>
</reference>
<evidence type="ECO:0000256" key="4">
    <source>
        <dbReference type="RuleBase" id="RU003718"/>
    </source>
</evidence>
<dbReference type="CDD" id="cd03784">
    <property type="entry name" value="GT1_Gtf-like"/>
    <property type="match status" value="1"/>
</dbReference>
<dbReference type="EC" id="2.4.1.-" evidence="5"/>
<dbReference type="FunFam" id="3.40.50.2000:FF:000064">
    <property type="entry name" value="Glycosyltransferase"/>
    <property type="match status" value="1"/>
</dbReference>
<dbReference type="PANTHER" id="PTHR48047">
    <property type="entry name" value="GLYCOSYLTRANSFERASE"/>
    <property type="match status" value="1"/>
</dbReference>
<dbReference type="HOGENOM" id="CLU_001724_2_2_1"/>
<dbReference type="InterPro" id="IPR002213">
    <property type="entry name" value="UDP_glucos_trans"/>
</dbReference>
<dbReference type="EnsemblPlants" id="OGLUM04G05720.1">
    <property type="protein sequence ID" value="OGLUM04G05720.1"/>
    <property type="gene ID" value="OGLUM04G05720"/>
</dbReference>
<keyword evidence="3 4" id="KW-0808">Transferase</keyword>
<sequence>MTAATSKNVVVLFPFPGHGHLAAFLSFAGVLHRALPDVAITLVSTPRNVTSLRRATSAGHDSFLGLHELPFVPADHGLPAGWESSDGVPHNRFPDFLEALEVLQPAFDDFVADATAAGDVAVCVVSDPFLAWTVTVARRRGCAHAFFVSCGAFGSAVVHSLWSHLPIRPDEAGRILLPEYPDVVIHRSQVSSNVLHPPTAVKHRVEAFFGRQIPLGYKTDALLINTVEEFEPTGLAMLRRTFRLPVIPIGPLVRASTKTTSPETDATAGAITSFLDSHPPSSVLYVSFGSQFSIQAEHMAELAAALEATGRPFVWAVKPPDGHNINGEIQPKWLPDGFEERVTATKKGLLLHGWAPQVGILAHHSTGAFLSHCGWNSVLESMTHGVPIIGWPLAGDQYYNAKMLDEEWGVCLRVEVARGDMDMSAIIVDKATLVAVVETVMSPTAKAAEMRQRARAIKEITEAAREGGHGSSANQALEEFFKTMKLNG</sequence>
<organism evidence="6">
    <name type="scientific">Oryza glumipatula</name>
    <dbReference type="NCBI Taxonomy" id="40148"/>
    <lineage>
        <taxon>Eukaryota</taxon>
        <taxon>Viridiplantae</taxon>
        <taxon>Streptophyta</taxon>
        <taxon>Embryophyta</taxon>
        <taxon>Tracheophyta</taxon>
        <taxon>Spermatophyta</taxon>
        <taxon>Magnoliopsida</taxon>
        <taxon>Liliopsida</taxon>
        <taxon>Poales</taxon>
        <taxon>Poaceae</taxon>
        <taxon>BOP clade</taxon>
        <taxon>Oryzoideae</taxon>
        <taxon>Oryzeae</taxon>
        <taxon>Oryzinae</taxon>
        <taxon>Oryza</taxon>
    </lineage>
</organism>
<dbReference type="STRING" id="40148.A0A0D9ZIA9"/>
<dbReference type="Gene3D" id="3.40.50.2000">
    <property type="entry name" value="Glycogen Phosphorylase B"/>
    <property type="match status" value="2"/>
</dbReference>
<dbReference type="AlphaFoldDB" id="A0A0D9ZIA9"/>
<evidence type="ECO:0000313" key="7">
    <source>
        <dbReference type="Proteomes" id="UP000026961"/>
    </source>
</evidence>
<proteinExistence type="inferred from homology"/>
<dbReference type="Proteomes" id="UP000026961">
    <property type="component" value="Chromosome 4"/>
</dbReference>
<keyword evidence="2 4" id="KW-0328">Glycosyltransferase</keyword>
<dbReference type="Gramene" id="OGLUM04G05720.1">
    <property type="protein sequence ID" value="OGLUM04G05720.1"/>
    <property type="gene ID" value="OGLUM04G05720"/>
</dbReference>
<comment type="similarity">
    <text evidence="1 4">Belongs to the UDP-glycosyltransferase family.</text>
</comment>
<dbReference type="eggNOG" id="KOG1192">
    <property type="taxonomic scope" value="Eukaryota"/>
</dbReference>
<accession>A0A0D9ZIA9</accession>
<dbReference type="SUPFAM" id="SSF53756">
    <property type="entry name" value="UDP-Glycosyltransferase/glycogen phosphorylase"/>
    <property type="match status" value="1"/>
</dbReference>
<dbReference type="FunFam" id="3.40.50.2000:FF:000103">
    <property type="entry name" value="Glycosyltransferase"/>
    <property type="match status" value="1"/>
</dbReference>
<dbReference type="Pfam" id="PF00201">
    <property type="entry name" value="UDPGT"/>
    <property type="match status" value="1"/>
</dbReference>
<reference evidence="6" key="2">
    <citation type="submission" date="2018-05" db="EMBL/GenBank/DDBJ databases">
        <title>OgluRS3 (Oryza glumaepatula Reference Sequence Version 3).</title>
        <authorList>
            <person name="Zhang J."/>
            <person name="Kudrna D."/>
            <person name="Lee S."/>
            <person name="Talag J."/>
            <person name="Welchert J."/>
            <person name="Wing R.A."/>
        </authorList>
    </citation>
    <scope>NUCLEOTIDE SEQUENCE [LARGE SCALE GENOMIC DNA]</scope>
</reference>
<evidence type="ECO:0000313" key="6">
    <source>
        <dbReference type="EnsemblPlants" id="OGLUM04G05720.1"/>
    </source>
</evidence>
<protein>
    <recommendedName>
        <fullName evidence="5">Glycosyltransferase</fullName>
        <ecNumber evidence="5">2.4.1.-</ecNumber>
    </recommendedName>
</protein>
<name>A0A0D9ZIA9_9ORYZ</name>
<dbReference type="PANTHER" id="PTHR48047:SF188">
    <property type="entry name" value="GLYCOSYLTRANSFERASE"/>
    <property type="match status" value="1"/>
</dbReference>
<evidence type="ECO:0000256" key="3">
    <source>
        <dbReference type="ARBA" id="ARBA00022679"/>
    </source>
</evidence>